<name>A0A2W5RAL6_ACIJO</name>
<reference evidence="2 3" key="1">
    <citation type="submission" date="2017-11" db="EMBL/GenBank/DDBJ databases">
        <title>Infants hospitalized years apart are colonized by the same room-sourced microbial strains.</title>
        <authorList>
            <person name="Brooks B."/>
            <person name="Olm M.R."/>
            <person name="Firek B.A."/>
            <person name="Baker R."/>
            <person name="Thomas B.C."/>
            <person name="Morowitz M.J."/>
            <person name="Banfield J.F."/>
        </authorList>
    </citation>
    <scope>NUCLEOTIDE SEQUENCE [LARGE SCALE GENOMIC DNA]</scope>
    <source>
        <strain evidence="2">S2_003_000_R3_20</strain>
    </source>
</reference>
<dbReference type="InterPro" id="IPR050678">
    <property type="entry name" value="DNA_Partitioning_ATPase"/>
</dbReference>
<accession>A0A2W5RAL6</accession>
<feature type="domain" description="AAA" evidence="1">
    <location>
        <begin position="125"/>
        <end position="302"/>
    </location>
</feature>
<dbReference type="PANTHER" id="PTHR13696">
    <property type="entry name" value="P-LOOP CONTAINING NUCLEOSIDE TRIPHOSPHATE HYDROLASE"/>
    <property type="match status" value="1"/>
</dbReference>
<evidence type="ECO:0000313" key="3">
    <source>
        <dbReference type="Proteomes" id="UP000249282"/>
    </source>
</evidence>
<comment type="caution">
    <text evidence="2">The sequence shown here is derived from an EMBL/GenBank/DDBJ whole genome shotgun (WGS) entry which is preliminary data.</text>
</comment>
<evidence type="ECO:0000313" key="2">
    <source>
        <dbReference type="EMBL" id="PZQ86726.1"/>
    </source>
</evidence>
<dbReference type="SUPFAM" id="SSF52540">
    <property type="entry name" value="P-loop containing nucleoside triphosphate hydrolases"/>
    <property type="match status" value="1"/>
</dbReference>
<dbReference type="Pfam" id="PF13614">
    <property type="entry name" value="AAA_31"/>
    <property type="match status" value="1"/>
</dbReference>
<dbReference type="InterPro" id="IPR025669">
    <property type="entry name" value="AAA_dom"/>
</dbReference>
<dbReference type="InterPro" id="IPR027417">
    <property type="entry name" value="P-loop_NTPase"/>
</dbReference>
<dbReference type="AlphaFoldDB" id="A0A2W5RAL6"/>
<gene>
    <name evidence="2" type="ORF">DI542_13360</name>
</gene>
<dbReference type="PANTHER" id="PTHR13696:SF98">
    <property type="entry name" value="PLASMID PARTITION PROTEIN A"/>
    <property type="match status" value="1"/>
</dbReference>
<dbReference type="CDD" id="cd02042">
    <property type="entry name" value="ParAB_family"/>
    <property type="match status" value="1"/>
</dbReference>
<protein>
    <recommendedName>
        <fullName evidence="1">AAA domain-containing protein</fullName>
    </recommendedName>
</protein>
<organism evidence="2 3">
    <name type="scientific">Acinetobacter johnsonii</name>
    <dbReference type="NCBI Taxonomy" id="40214"/>
    <lineage>
        <taxon>Bacteria</taxon>
        <taxon>Pseudomonadati</taxon>
        <taxon>Pseudomonadota</taxon>
        <taxon>Gammaproteobacteria</taxon>
        <taxon>Moraxellales</taxon>
        <taxon>Moraxellaceae</taxon>
        <taxon>Acinetobacter</taxon>
    </lineage>
</organism>
<proteinExistence type="predicted"/>
<evidence type="ECO:0000259" key="1">
    <source>
        <dbReference type="Pfam" id="PF13614"/>
    </source>
</evidence>
<dbReference type="Gene3D" id="3.40.50.300">
    <property type="entry name" value="P-loop containing nucleotide triphosphate hydrolases"/>
    <property type="match status" value="1"/>
</dbReference>
<dbReference type="Proteomes" id="UP000249282">
    <property type="component" value="Unassembled WGS sequence"/>
</dbReference>
<sequence length="409" mass="45010">MSSVLARQQRLVGFEKLRGQARMLLGYIADVKQDRRDTSIEDGYQSAVYTMYQVQRLPEMTRARVEGAIKVLREGGREFSRLPAEKNALQPHTFSHADVRAIYKAAGQRSFAEIKSTLGSDTLAKVVACLNLKGGVGKTTSTVTIATGLVHHRNLIRHQLRVAVIDMDPQGSTSVAFGFAGLGKEPQHSAIEAIATRATPETVRSWMLPTSSDGLFVMPAGTADGFFSLQAYQHAADTGINMTELLTKYVIDPIRDHYDLILLDAGPHLDAALINTLQASDSLFVAIGLDPLEFDSSLKFLESIHGLLANIPSPNLDPASVWLLGSKFDGTNPQHLDNYMMLKNLEPAKLFVNRMEQLRPFSSVTEDGRTVFTIQPKHYAGDTRSLRRAQNVAENVVAEFFSNILEVAN</sequence>
<dbReference type="EMBL" id="QFQJ01000081">
    <property type="protein sequence ID" value="PZQ86726.1"/>
    <property type="molecule type" value="Genomic_DNA"/>
</dbReference>
<dbReference type="Gene3D" id="1.10.1660.30">
    <property type="match status" value="1"/>
</dbReference>